<dbReference type="PANTHER" id="PTHR11091:SF0">
    <property type="entry name" value="MALATE DEHYDROGENASE"/>
    <property type="match status" value="1"/>
</dbReference>
<dbReference type="Proteomes" id="UP001500888">
    <property type="component" value="Unassembled WGS sequence"/>
</dbReference>
<proteinExistence type="inferred from homology"/>
<dbReference type="EMBL" id="BAAAZR010000028">
    <property type="protein sequence ID" value="GAA3830875.1"/>
    <property type="molecule type" value="Genomic_DNA"/>
</dbReference>
<dbReference type="RefSeq" id="WP_344947564.1">
    <property type="nucleotide sequence ID" value="NZ_BAAAZR010000028.1"/>
</dbReference>
<evidence type="ECO:0000256" key="1">
    <source>
        <dbReference type="ARBA" id="ARBA00006056"/>
    </source>
</evidence>
<name>A0ABP7IZY3_9ACTN</name>
<organism evidence="3 4">
    <name type="scientific">Sphaerisporangium flaviroseum</name>
    <dbReference type="NCBI Taxonomy" id="509199"/>
    <lineage>
        <taxon>Bacteria</taxon>
        <taxon>Bacillati</taxon>
        <taxon>Actinomycetota</taxon>
        <taxon>Actinomycetes</taxon>
        <taxon>Streptosporangiales</taxon>
        <taxon>Streptosporangiaceae</taxon>
        <taxon>Sphaerisporangium</taxon>
    </lineage>
</organism>
<keyword evidence="2" id="KW-0560">Oxidoreductase</keyword>
<evidence type="ECO:0000313" key="3">
    <source>
        <dbReference type="EMBL" id="GAA3830875.1"/>
    </source>
</evidence>
<reference evidence="4" key="1">
    <citation type="journal article" date="2019" name="Int. J. Syst. Evol. Microbiol.">
        <title>The Global Catalogue of Microorganisms (GCM) 10K type strain sequencing project: providing services to taxonomists for standard genome sequencing and annotation.</title>
        <authorList>
            <consortium name="The Broad Institute Genomics Platform"/>
            <consortium name="The Broad Institute Genome Sequencing Center for Infectious Disease"/>
            <person name="Wu L."/>
            <person name="Ma J."/>
        </authorList>
    </citation>
    <scope>NUCLEOTIDE SEQUENCE [LARGE SCALE GENOMIC DNA]</scope>
    <source>
        <strain evidence="4">JCM 16908</strain>
    </source>
</reference>
<protein>
    <submittedName>
        <fullName evidence="3">L-sulfolactate dehydrogenase</fullName>
    </submittedName>
</protein>
<sequence length="338" mass="35587">MQEDSVRTSLDELKQMMRQVLSSRGITGEDAEFVIDDHVDAELEGRPTHGLGKFLLIDHALDNRQGGSEVVSSVGCLMIIDGHREIGQLAARFASLKAADLARRCGVGLVTLRNFGRFGRLAPYSRIIAETGMVGIVLNNAGPPAVAPFGSRNAILGTNPISFGFPSVTTPVVIDFATSKKVWGEIRQATLSESQLPRNAFLDGNGNETVEPAQVDAVLPFGEHKGSALCLAIELLAGTVAGAAMGGQVDDEYSLGAMFLAVNPVSGAHHHVSALVDEIVASIPMQGADNVQVPGQGSLRRKGEGLQRGWLDVADSTYKTLSTMAKGGTGLTSSLLSN</sequence>
<dbReference type="InterPro" id="IPR036111">
    <property type="entry name" value="Mal/L-sulfo/L-lacto_DH-like_sf"/>
</dbReference>
<comment type="caution">
    <text evidence="3">The sequence shown here is derived from an EMBL/GenBank/DDBJ whole genome shotgun (WGS) entry which is preliminary data.</text>
</comment>
<evidence type="ECO:0000256" key="2">
    <source>
        <dbReference type="ARBA" id="ARBA00023002"/>
    </source>
</evidence>
<evidence type="ECO:0000313" key="4">
    <source>
        <dbReference type="Proteomes" id="UP001500888"/>
    </source>
</evidence>
<dbReference type="InterPro" id="IPR003767">
    <property type="entry name" value="Malate/L-lactate_DH-like"/>
</dbReference>
<dbReference type="InterPro" id="IPR043143">
    <property type="entry name" value="Mal/L-sulf/L-lact_DH-like_NADP"/>
</dbReference>
<dbReference type="InterPro" id="IPR043144">
    <property type="entry name" value="Mal/L-sulf/L-lact_DH-like_ah"/>
</dbReference>
<gene>
    <name evidence="3" type="primary">comC</name>
    <name evidence="3" type="ORF">GCM10022226_59700</name>
</gene>
<comment type="similarity">
    <text evidence="1">Belongs to the LDH2/MDH2 oxidoreductase family.</text>
</comment>
<accession>A0ABP7IZY3</accession>
<dbReference type="Gene3D" id="1.10.1530.10">
    <property type="match status" value="1"/>
</dbReference>
<dbReference type="Pfam" id="PF02615">
    <property type="entry name" value="Ldh_2"/>
    <property type="match status" value="1"/>
</dbReference>
<dbReference type="PANTHER" id="PTHR11091">
    <property type="entry name" value="OXIDOREDUCTASE-RELATED"/>
    <property type="match status" value="1"/>
</dbReference>
<dbReference type="Gene3D" id="3.30.1370.60">
    <property type="entry name" value="Hypothetical oxidoreductase yiak, domain 2"/>
    <property type="match status" value="1"/>
</dbReference>
<keyword evidence="4" id="KW-1185">Reference proteome</keyword>
<dbReference type="SUPFAM" id="SSF89733">
    <property type="entry name" value="L-sulfolactate dehydrogenase-like"/>
    <property type="match status" value="1"/>
</dbReference>